<proteinExistence type="predicted"/>
<sequence>MFRLAFTVVFLATAILPGISEQTVLNAEEHTNSQWTTFPHPITRVAVIGAGPAGLQAAAHLLEANLTVRLFERAPSPGGNWFYTEETPIREAYPETNPQSPEDLPARYPATRYYEEGEGGIALEERWREHWHPRPVWYTLHTNSPATTTRLPGIEHPPDTPWRLSVHNVEHHVRAYASLHGLNSNDKPSSPPYSPIAAYATRVEAMQKCNETATWTLTLRRLEWLPESKRLKATYWTENFDAVVIATGLYATPYVPSIKGIGNWSAAMEDGRHSIYHSQSFRHAEWYAGRTILIVGASVSSTEIARTIAPFTKRLIASVRPNKNRDARGFDILFGFPEKSEVVPEISSFEPLRAGDTGIKKGKIVLNNGTVIEGVDEIIFATGYRPTHLGGPGTINSLHWTGHYIHDPTLAYAFTGRTWSYGPYQSLAFAKVWTGKARLPSREQMWQDHQSKKYQFGSPLDVLQQEALTRQWVAWLNNESLEFGGKFVEPSPAETREVLVYYFNTHWRHDCSPTKISLGSRTCRAASGLRRRRMDSMPKSWLG</sequence>
<keyword evidence="4" id="KW-0732">Signal</keyword>
<evidence type="ECO:0000256" key="1">
    <source>
        <dbReference type="ARBA" id="ARBA00022630"/>
    </source>
</evidence>
<organism evidence="6 7">
    <name type="scientific">Mycena metata</name>
    <dbReference type="NCBI Taxonomy" id="1033252"/>
    <lineage>
        <taxon>Eukaryota</taxon>
        <taxon>Fungi</taxon>
        <taxon>Dikarya</taxon>
        <taxon>Basidiomycota</taxon>
        <taxon>Agaricomycotina</taxon>
        <taxon>Agaricomycetes</taxon>
        <taxon>Agaricomycetidae</taxon>
        <taxon>Agaricales</taxon>
        <taxon>Marasmiineae</taxon>
        <taxon>Mycenaceae</taxon>
        <taxon>Mycena</taxon>
    </lineage>
</organism>
<gene>
    <name evidence="6" type="ORF">B0H16DRAFT_1523209</name>
</gene>
<accession>A0AAD7NKY9</accession>
<feature type="non-terminal residue" evidence="6">
    <location>
        <position position="543"/>
    </location>
</feature>
<comment type="caution">
    <text evidence="6">The sequence shown here is derived from an EMBL/GenBank/DDBJ whole genome shotgun (WGS) entry which is preliminary data.</text>
</comment>
<name>A0AAD7NKY9_9AGAR</name>
<feature type="signal peptide" evidence="4">
    <location>
        <begin position="1"/>
        <end position="20"/>
    </location>
</feature>
<evidence type="ECO:0000313" key="6">
    <source>
        <dbReference type="EMBL" id="KAJ7766144.1"/>
    </source>
</evidence>
<dbReference type="AlphaFoldDB" id="A0AAD7NKY9"/>
<evidence type="ECO:0000256" key="2">
    <source>
        <dbReference type="ARBA" id="ARBA00022827"/>
    </source>
</evidence>
<keyword evidence="3" id="KW-0560">Oxidoreductase</keyword>
<dbReference type="InterPro" id="IPR023753">
    <property type="entry name" value="FAD/NAD-binding_dom"/>
</dbReference>
<dbReference type="EMBL" id="JARKIB010000024">
    <property type="protein sequence ID" value="KAJ7766144.1"/>
    <property type="molecule type" value="Genomic_DNA"/>
</dbReference>
<dbReference type="Proteomes" id="UP001215598">
    <property type="component" value="Unassembled WGS sequence"/>
</dbReference>
<dbReference type="SUPFAM" id="SSF51905">
    <property type="entry name" value="FAD/NAD(P)-binding domain"/>
    <property type="match status" value="1"/>
</dbReference>
<dbReference type="Gene3D" id="3.50.50.60">
    <property type="entry name" value="FAD/NAD(P)-binding domain"/>
    <property type="match status" value="2"/>
</dbReference>
<evidence type="ECO:0000256" key="4">
    <source>
        <dbReference type="SAM" id="SignalP"/>
    </source>
</evidence>
<dbReference type="InterPro" id="IPR036188">
    <property type="entry name" value="FAD/NAD-bd_sf"/>
</dbReference>
<dbReference type="InterPro" id="IPR050346">
    <property type="entry name" value="FMO-like"/>
</dbReference>
<dbReference type="GO" id="GO:0016491">
    <property type="term" value="F:oxidoreductase activity"/>
    <property type="evidence" value="ECO:0007669"/>
    <property type="project" value="UniProtKB-KW"/>
</dbReference>
<keyword evidence="2" id="KW-0274">FAD</keyword>
<evidence type="ECO:0000259" key="5">
    <source>
        <dbReference type="Pfam" id="PF07992"/>
    </source>
</evidence>
<feature type="domain" description="FAD/NAD(P)-binding" evidence="5">
    <location>
        <begin position="44"/>
        <end position="313"/>
    </location>
</feature>
<keyword evidence="1" id="KW-0285">Flavoprotein</keyword>
<dbReference type="PRINTS" id="PR00419">
    <property type="entry name" value="ADXRDTASE"/>
</dbReference>
<reference evidence="6" key="1">
    <citation type="submission" date="2023-03" db="EMBL/GenBank/DDBJ databases">
        <title>Massive genome expansion in bonnet fungi (Mycena s.s.) driven by repeated elements and novel gene families across ecological guilds.</title>
        <authorList>
            <consortium name="Lawrence Berkeley National Laboratory"/>
            <person name="Harder C.B."/>
            <person name="Miyauchi S."/>
            <person name="Viragh M."/>
            <person name="Kuo A."/>
            <person name="Thoen E."/>
            <person name="Andreopoulos B."/>
            <person name="Lu D."/>
            <person name="Skrede I."/>
            <person name="Drula E."/>
            <person name="Henrissat B."/>
            <person name="Morin E."/>
            <person name="Kohler A."/>
            <person name="Barry K."/>
            <person name="LaButti K."/>
            <person name="Morin E."/>
            <person name="Salamov A."/>
            <person name="Lipzen A."/>
            <person name="Mereny Z."/>
            <person name="Hegedus B."/>
            <person name="Baldrian P."/>
            <person name="Stursova M."/>
            <person name="Weitz H."/>
            <person name="Taylor A."/>
            <person name="Grigoriev I.V."/>
            <person name="Nagy L.G."/>
            <person name="Martin F."/>
            <person name="Kauserud H."/>
        </authorList>
    </citation>
    <scope>NUCLEOTIDE SEQUENCE</scope>
    <source>
        <strain evidence="6">CBHHK182m</strain>
    </source>
</reference>
<dbReference type="PANTHER" id="PTHR23023">
    <property type="entry name" value="DIMETHYLANILINE MONOOXYGENASE"/>
    <property type="match status" value="1"/>
</dbReference>
<feature type="chain" id="PRO_5042187575" evidence="4">
    <location>
        <begin position="21"/>
        <end position="543"/>
    </location>
</feature>
<dbReference type="Pfam" id="PF07992">
    <property type="entry name" value="Pyr_redox_2"/>
    <property type="match status" value="1"/>
</dbReference>
<protein>
    <submittedName>
        <fullName evidence="6">FAD/NAD-P-binding domain-containing protein</fullName>
    </submittedName>
</protein>
<evidence type="ECO:0000313" key="7">
    <source>
        <dbReference type="Proteomes" id="UP001215598"/>
    </source>
</evidence>
<evidence type="ECO:0000256" key="3">
    <source>
        <dbReference type="ARBA" id="ARBA00023002"/>
    </source>
</evidence>
<keyword evidence="7" id="KW-1185">Reference proteome</keyword>